<dbReference type="InterPro" id="IPR012340">
    <property type="entry name" value="NA-bd_OB-fold"/>
</dbReference>
<dbReference type="Gene3D" id="2.40.50.140">
    <property type="entry name" value="Nucleic acid-binding proteins"/>
    <property type="match status" value="1"/>
</dbReference>
<dbReference type="SUPFAM" id="SSF82317">
    <property type="entry name" value="Swiveling domain of dehydratase reactivase alpha subunit"/>
    <property type="match status" value="1"/>
</dbReference>
<dbReference type="Pfam" id="PF08841">
    <property type="entry name" value="DDR"/>
    <property type="match status" value="1"/>
</dbReference>
<evidence type="ECO:0000259" key="2">
    <source>
        <dbReference type="Pfam" id="PF18427"/>
    </source>
</evidence>
<gene>
    <name evidence="3" type="ORF">H9981_05690</name>
</gene>
<reference evidence="3" key="2">
    <citation type="submission" date="2021-04" db="EMBL/GenBank/DDBJ databases">
        <authorList>
            <person name="Gilroy R."/>
        </authorList>
    </citation>
    <scope>NUCLEOTIDE SEQUENCE</scope>
    <source>
        <strain evidence="3">ChiSjej5B23-15282</strain>
    </source>
</reference>
<proteinExistence type="predicted"/>
<dbReference type="EMBL" id="DXFA01000100">
    <property type="protein sequence ID" value="HIX48486.1"/>
    <property type="molecule type" value="Genomic_DNA"/>
</dbReference>
<dbReference type="SUPFAM" id="SSF53067">
    <property type="entry name" value="Actin-like ATPase domain"/>
    <property type="match status" value="2"/>
</dbReference>
<dbReference type="Gene3D" id="3.30.420.40">
    <property type="match status" value="2"/>
</dbReference>
<dbReference type="Gene3D" id="3.50.30.70">
    <property type="entry name" value="Swiveling domain of dehydratase reactivase alpha subunit"/>
    <property type="match status" value="1"/>
</dbReference>
<dbReference type="PANTHER" id="PTHR32432:SF3">
    <property type="entry name" value="ETHANOLAMINE UTILIZATION PROTEIN EUTJ"/>
    <property type="match status" value="1"/>
</dbReference>
<dbReference type="InterPro" id="IPR040916">
    <property type="entry name" value="DDR_swiveling"/>
</dbReference>
<reference evidence="3" key="1">
    <citation type="journal article" date="2021" name="PeerJ">
        <title>Extensive microbial diversity within the chicken gut microbiome revealed by metagenomics and culture.</title>
        <authorList>
            <person name="Gilroy R."/>
            <person name="Ravi A."/>
            <person name="Getino M."/>
            <person name="Pursley I."/>
            <person name="Horton D.L."/>
            <person name="Alikhan N.F."/>
            <person name="Baker D."/>
            <person name="Gharbi K."/>
            <person name="Hall N."/>
            <person name="Watson M."/>
            <person name="Adriaenssens E.M."/>
            <person name="Foster-Nyarko E."/>
            <person name="Jarju S."/>
            <person name="Secka A."/>
            <person name="Antonio M."/>
            <person name="Oren A."/>
            <person name="Chaudhuri R.R."/>
            <person name="La Ragione R."/>
            <person name="Hildebrand F."/>
            <person name="Pallen M.J."/>
        </authorList>
    </citation>
    <scope>NUCLEOTIDE SEQUENCE</scope>
    <source>
        <strain evidence="3">ChiSjej5B23-15282</strain>
    </source>
</reference>
<dbReference type="InterPro" id="IPR050696">
    <property type="entry name" value="FtsA/MreB"/>
</dbReference>
<evidence type="ECO:0000313" key="3">
    <source>
        <dbReference type="EMBL" id="HIX48486.1"/>
    </source>
</evidence>
<protein>
    <submittedName>
        <fullName evidence="3">Diol dehydratase reactivase subunit alpha</fullName>
    </submittedName>
</protein>
<dbReference type="Proteomes" id="UP000824243">
    <property type="component" value="Unassembled WGS sequence"/>
</dbReference>
<feature type="domain" description="DD-reactivating factor swiveling" evidence="2">
    <location>
        <begin position="93"/>
        <end position="259"/>
    </location>
</feature>
<dbReference type="AlphaFoldDB" id="A0A9D1VWR3"/>
<evidence type="ECO:0000313" key="4">
    <source>
        <dbReference type="Proteomes" id="UP000824243"/>
    </source>
</evidence>
<dbReference type="Pfam" id="PF18427">
    <property type="entry name" value="DDR_swiveling"/>
    <property type="match status" value="1"/>
</dbReference>
<sequence>MSYIAGVDIGNSTTEVCVGEVTGNGNLTFLTSASCPTTGTKGTVENVYSVKNALKLAMSRIGRETSDIDLVRLNEAAPVIGDTAMETLTETVITDSSMIGHNPSTPAGAGQAVGEILLIGNISRSVPGTPYILAASAEHSYEEVAAVVNQYGSGSGQHEGIDIVGIILQADEAVLVENRIHKKVPIIDEVKRIDRLPDGVPAAIEVALPGQTVRMLSNPYGIATLLGLNAEETRTVTPIAKSLIGKRSAVVLKTPGGNIHENILPAGEIYFHGDRNITINLDEGADKIMAAAADAGDIRDISGQPDTNVGNMLSRIRTGMSELDKSAEADIRITDILAVDTLAPVLISGALAGETCLEKAVGIAAMVKTQKLPMQEIADRLKTELNTEVKVAGVEAVMASLGALTTPGTKLPLAILDMGGGSTDAAVISDDGHVTMTHQAGAGELVSMLIQTELGLSDRHIAEQIKKYPLAKVESLFHMRMENGQMTFVDDSIDPRFFGRVVLLTESGLIRIEEEIPMEKIVQVRREAKRKVFVTNAFRALRKVAPEHNLRNISTVVLVGGSAEDFEIPEMLMEAFTDYRIVCGRGNIRGSEGPRNAVATGLVLSYVGEQQ</sequence>
<dbReference type="InterPro" id="IPR009191">
    <property type="entry name" value="DDRA"/>
</dbReference>
<name>A0A9D1VWR3_9FIRM</name>
<organism evidence="3 4">
    <name type="scientific">Candidatus Mediterraneibacter caccavium</name>
    <dbReference type="NCBI Taxonomy" id="2838661"/>
    <lineage>
        <taxon>Bacteria</taxon>
        <taxon>Bacillati</taxon>
        <taxon>Bacillota</taxon>
        <taxon>Clostridia</taxon>
        <taxon>Lachnospirales</taxon>
        <taxon>Lachnospiraceae</taxon>
        <taxon>Mediterraneibacter</taxon>
    </lineage>
</organism>
<accession>A0A9D1VWR3</accession>
<dbReference type="PANTHER" id="PTHR32432">
    <property type="entry name" value="CELL DIVISION PROTEIN FTSA-RELATED"/>
    <property type="match status" value="1"/>
</dbReference>
<dbReference type="NCBIfam" id="TIGR04491">
    <property type="entry name" value="reactive_PduG"/>
    <property type="match status" value="1"/>
</dbReference>
<dbReference type="InterPro" id="IPR043129">
    <property type="entry name" value="ATPase_NBD"/>
</dbReference>
<dbReference type="InterPro" id="IPR028975">
    <property type="entry name" value="DDRA_swiveling_dom_sf"/>
</dbReference>
<feature type="domain" description="Diol dehydratase reactivase ATPase-like" evidence="1">
    <location>
        <begin position="279"/>
        <end position="606"/>
    </location>
</feature>
<evidence type="ECO:0000259" key="1">
    <source>
        <dbReference type="Pfam" id="PF08841"/>
    </source>
</evidence>
<dbReference type="InterPro" id="IPR030994">
    <property type="entry name" value="DDR_dom"/>
</dbReference>
<dbReference type="Gene3D" id="3.90.470.30">
    <property type="match status" value="1"/>
</dbReference>
<comment type="caution">
    <text evidence="3">The sequence shown here is derived from an EMBL/GenBank/DDBJ whole genome shotgun (WGS) entry which is preliminary data.</text>
</comment>